<sequence length="150" mass="17025">MRTKSQSFKAFRSQTSSVRKQDFEAESLKSKKQQRSLQTGSVSDPVPPPEIEIINSTNSTGGTKFKKSTDTELPLQHRLDCLEVRKGKKRKGKEETEKGSHGIKEKGNRIVAGKSEEEEKQNENKTGFMWGAFLLVINFNLMRTSRHIID</sequence>
<gene>
    <name evidence="2" type="ORF">SLEP1_g34279</name>
</gene>
<keyword evidence="3" id="KW-1185">Reference proteome</keyword>
<feature type="compositionally biased region" description="Basic and acidic residues" evidence="1">
    <location>
        <begin position="19"/>
        <end position="29"/>
    </location>
</feature>
<dbReference type="AlphaFoldDB" id="A0AAV5KJA0"/>
<feature type="compositionally biased region" description="Polar residues" evidence="1">
    <location>
        <begin position="1"/>
        <end position="18"/>
    </location>
</feature>
<name>A0AAV5KJA0_9ROSI</name>
<accession>A0AAV5KJA0</accession>
<comment type="caution">
    <text evidence="2">The sequence shown here is derived from an EMBL/GenBank/DDBJ whole genome shotgun (WGS) entry which is preliminary data.</text>
</comment>
<feature type="compositionally biased region" description="Basic and acidic residues" evidence="1">
    <location>
        <begin position="92"/>
        <end position="123"/>
    </location>
</feature>
<dbReference type="EMBL" id="BPVZ01000066">
    <property type="protein sequence ID" value="GKV24696.1"/>
    <property type="molecule type" value="Genomic_DNA"/>
</dbReference>
<organism evidence="2 3">
    <name type="scientific">Rubroshorea leprosula</name>
    <dbReference type="NCBI Taxonomy" id="152421"/>
    <lineage>
        <taxon>Eukaryota</taxon>
        <taxon>Viridiplantae</taxon>
        <taxon>Streptophyta</taxon>
        <taxon>Embryophyta</taxon>
        <taxon>Tracheophyta</taxon>
        <taxon>Spermatophyta</taxon>
        <taxon>Magnoliopsida</taxon>
        <taxon>eudicotyledons</taxon>
        <taxon>Gunneridae</taxon>
        <taxon>Pentapetalae</taxon>
        <taxon>rosids</taxon>
        <taxon>malvids</taxon>
        <taxon>Malvales</taxon>
        <taxon>Dipterocarpaceae</taxon>
        <taxon>Rubroshorea</taxon>
    </lineage>
</organism>
<evidence type="ECO:0000313" key="2">
    <source>
        <dbReference type="EMBL" id="GKV24696.1"/>
    </source>
</evidence>
<proteinExistence type="predicted"/>
<dbReference type="Proteomes" id="UP001054252">
    <property type="component" value="Unassembled WGS sequence"/>
</dbReference>
<evidence type="ECO:0000313" key="3">
    <source>
        <dbReference type="Proteomes" id="UP001054252"/>
    </source>
</evidence>
<evidence type="ECO:0000256" key="1">
    <source>
        <dbReference type="SAM" id="MobiDB-lite"/>
    </source>
</evidence>
<feature type="compositionally biased region" description="Basic and acidic residues" evidence="1">
    <location>
        <begin position="67"/>
        <end position="85"/>
    </location>
</feature>
<feature type="region of interest" description="Disordered" evidence="1">
    <location>
        <begin position="1"/>
        <end position="123"/>
    </location>
</feature>
<protein>
    <submittedName>
        <fullName evidence="2">Uncharacterized protein</fullName>
    </submittedName>
</protein>
<reference evidence="2 3" key="1">
    <citation type="journal article" date="2021" name="Commun. Biol.">
        <title>The genome of Shorea leprosula (Dipterocarpaceae) highlights the ecological relevance of drought in aseasonal tropical rainforests.</title>
        <authorList>
            <person name="Ng K.K.S."/>
            <person name="Kobayashi M.J."/>
            <person name="Fawcett J.A."/>
            <person name="Hatakeyama M."/>
            <person name="Paape T."/>
            <person name="Ng C.H."/>
            <person name="Ang C.C."/>
            <person name="Tnah L.H."/>
            <person name="Lee C.T."/>
            <person name="Nishiyama T."/>
            <person name="Sese J."/>
            <person name="O'Brien M.J."/>
            <person name="Copetti D."/>
            <person name="Mohd Noor M.I."/>
            <person name="Ong R.C."/>
            <person name="Putra M."/>
            <person name="Sireger I.Z."/>
            <person name="Indrioko S."/>
            <person name="Kosugi Y."/>
            <person name="Izuno A."/>
            <person name="Isagi Y."/>
            <person name="Lee S.L."/>
            <person name="Shimizu K.K."/>
        </authorList>
    </citation>
    <scope>NUCLEOTIDE SEQUENCE [LARGE SCALE GENOMIC DNA]</scope>
    <source>
        <strain evidence="2">214</strain>
    </source>
</reference>